<dbReference type="Pfam" id="PF05199">
    <property type="entry name" value="GMC_oxred_C"/>
    <property type="match status" value="1"/>
</dbReference>
<sequence length="150" mass="16947">MLRSNYPQDPPIIYTGFLSNSTDLENNAAFIEKFIKVTESSYFRNVSAETLYFDLPNCRGLQQNTREYWKCYVLNMMDTTFHYSSTCRMGSVLDAELKVLGVNKLRVVDASAMPNMVSGNINAAVMVLAEKAADLIKKDSDQYSVGPWMT</sequence>
<organism evidence="3 4">
    <name type="scientific">Pararge aegeria aegeria</name>
    <dbReference type="NCBI Taxonomy" id="348720"/>
    <lineage>
        <taxon>Eukaryota</taxon>
        <taxon>Metazoa</taxon>
        <taxon>Ecdysozoa</taxon>
        <taxon>Arthropoda</taxon>
        <taxon>Hexapoda</taxon>
        <taxon>Insecta</taxon>
        <taxon>Pterygota</taxon>
        <taxon>Neoptera</taxon>
        <taxon>Endopterygota</taxon>
        <taxon>Lepidoptera</taxon>
        <taxon>Glossata</taxon>
        <taxon>Ditrysia</taxon>
        <taxon>Papilionoidea</taxon>
        <taxon>Nymphalidae</taxon>
        <taxon>Satyrinae</taxon>
        <taxon>Satyrini</taxon>
        <taxon>Parargina</taxon>
        <taxon>Pararge</taxon>
    </lineage>
</organism>
<dbReference type="Proteomes" id="UP000838756">
    <property type="component" value="Unassembled WGS sequence"/>
</dbReference>
<dbReference type="Gene3D" id="3.30.560.10">
    <property type="entry name" value="Glucose Oxidase, domain 3"/>
    <property type="match status" value="1"/>
</dbReference>
<evidence type="ECO:0000313" key="4">
    <source>
        <dbReference type="Proteomes" id="UP000838756"/>
    </source>
</evidence>
<dbReference type="GO" id="GO:0050660">
    <property type="term" value="F:flavin adenine dinucleotide binding"/>
    <property type="evidence" value="ECO:0007669"/>
    <property type="project" value="InterPro"/>
</dbReference>
<keyword evidence="4" id="KW-1185">Reference proteome</keyword>
<dbReference type="InterPro" id="IPR036188">
    <property type="entry name" value="FAD/NAD-bd_sf"/>
</dbReference>
<accession>A0A8S4S5W6</accession>
<dbReference type="InterPro" id="IPR007867">
    <property type="entry name" value="GMC_OxRtase_C"/>
</dbReference>
<dbReference type="SUPFAM" id="SSF51905">
    <property type="entry name" value="FAD/NAD(P)-binding domain"/>
    <property type="match status" value="1"/>
</dbReference>
<dbReference type="EMBL" id="CAKXAJ010025905">
    <property type="protein sequence ID" value="CAH2245342.1"/>
    <property type="molecule type" value="Genomic_DNA"/>
</dbReference>
<dbReference type="InterPro" id="IPR012132">
    <property type="entry name" value="GMC_OxRdtase"/>
</dbReference>
<protein>
    <submittedName>
        <fullName evidence="3">Jg4448 protein</fullName>
    </submittedName>
</protein>
<comment type="caution">
    <text evidence="3">The sequence shown here is derived from an EMBL/GenBank/DDBJ whole genome shotgun (WGS) entry which is preliminary data.</text>
</comment>
<dbReference type="Gene3D" id="3.50.50.60">
    <property type="entry name" value="FAD/NAD(P)-binding domain"/>
    <property type="match status" value="1"/>
</dbReference>
<evidence type="ECO:0000256" key="1">
    <source>
        <dbReference type="ARBA" id="ARBA00010790"/>
    </source>
</evidence>
<feature type="domain" description="Glucose-methanol-choline oxidoreductase C-terminal" evidence="2">
    <location>
        <begin position="2"/>
        <end position="129"/>
    </location>
</feature>
<comment type="similarity">
    <text evidence="1">Belongs to the GMC oxidoreductase family.</text>
</comment>
<reference evidence="3" key="1">
    <citation type="submission" date="2022-03" db="EMBL/GenBank/DDBJ databases">
        <authorList>
            <person name="Lindestad O."/>
        </authorList>
    </citation>
    <scope>NUCLEOTIDE SEQUENCE</scope>
</reference>
<dbReference type="AlphaFoldDB" id="A0A8S4S5W6"/>
<evidence type="ECO:0000259" key="2">
    <source>
        <dbReference type="Pfam" id="PF05199"/>
    </source>
</evidence>
<gene>
    <name evidence="3" type="primary">jg4448</name>
    <name evidence="3" type="ORF">PAEG_LOCUS21073</name>
</gene>
<dbReference type="PANTHER" id="PTHR11552:SF147">
    <property type="entry name" value="CHOLINE DEHYDROGENASE, MITOCHONDRIAL"/>
    <property type="match status" value="1"/>
</dbReference>
<dbReference type="OrthoDB" id="269227at2759"/>
<dbReference type="GO" id="GO:0016614">
    <property type="term" value="F:oxidoreductase activity, acting on CH-OH group of donors"/>
    <property type="evidence" value="ECO:0007669"/>
    <property type="project" value="InterPro"/>
</dbReference>
<dbReference type="PANTHER" id="PTHR11552">
    <property type="entry name" value="GLUCOSE-METHANOL-CHOLINE GMC OXIDOREDUCTASE"/>
    <property type="match status" value="1"/>
</dbReference>
<name>A0A8S4S5W6_9NEOP</name>
<proteinExistence type="inferred from homology"/>
<evidence type="ECO:0000313" key="3">
    <source>
        <dbReference type="EMBL" id="CAH2245342.1"/>
    </source>
</evidence>
<dbReference type="SUPFAM" id="SSF54373">
    <property type="entry name" value="FAD-linked reductases, C-terminal domain"/>
    <property type="match status" value="1"/>
</dbReference>